<reference evidence="3 4" key="1">
    <citation type="submission" date="2023-01" db="EMBL/GenBank/DDBJ databases">
        <authorList>
            <person name="Whitehead M."/>
        </authorList>
    </citation>
    <scope>NUCLEOTIDE SEQUENCE [LARGE SCALE GENOMIC DNA]</scope>
</reference>
<dbReference type="SUPFAM" id="SSF53098">
    <property type="entry name" value="Ribonuclease H-like"/>
    <property type="match status" value="1"/>
</dbReference>
<gene>
    <name evidence="3" type="ORF">MEUPH1_LOCUS30496</name>
</gene>
<protein>
    <recommendedName>
        <fullName evidence="2">HAT C-terminal dimerisation domain-containing protein</fullName>
    </recommendedName>
</protein>
<keyword evidence="4" id="KW-1185">Reference proteome</keyword>
<proteinExistence type="predicted"/>
<dbReference type="InterPro" id="IPR008906">
    <property type="entry name" value="HATC_C_dom"/>
</dbReference>
<feature type="region of interest" description="Disordered" evidence="1">
    <location>
        <begin position="1"/>
        <end position="27"/>
    </location>
</feature>
<evidence type="ECO:0000313" key="4">
    <source>
        <dbReference type="Proteomes" id="UP001160148"/>
    </source>
</evidence>
<dbReference type="SUPFAM" id="SSF140996">
    <property type="entry name" value="Hermes dimerisation domain"/>
    <property type="match status" value="1"/>
</dbReference>
<evidence type="ECO:0000256" key="1">
    <source>
        <dbReference type="SAM" id="MobiDB-lite"/>
    </source>
</evidence>
<dbReference type="Proteomes" id="UP001160148">
    <property type="component" value="Unassembled WGS sequence"/>
</dbReference>
<dbReference type="InterPro" id="IPR012337">
    <property type="entry name" value="RNaseH-like_sf"/>
</dbReference>
<comment type="caution">
    <text evidence="3">The sequence shown here is derived from an EMBL/GenBank/DDBJ whole genome shotgun (WGS) entry which is preliminary data.</text>
</comment>
<evidence type="ECO:0000259" key="2">
    <source>
        <dbReference type="Pfam" id="PF05699"/>
    </source>
</evidence>
<dbReference type="GO" id="GO:0046983">
    <property type="term" value="F:protein dimerization activity"/>
    <property type="evidence" value="ECO:0007669"/>
    <property type="project" value="InterPro"/>
</dbReference>
<organism evidence="3 4">
    <name type="scientific">Macrosiphum euphorbiae</name>
    <name type="common">potato aphid</name>
    <dbReference type="NCBI Taxonomy" id="13131"/>
    <lineage>
        <taxon>Eukaryota</taxon>
        <taxon>Metazoa</taxon>
        <taxon>Ecdysozoa</taxon>
        <taxon>Arthropoda</taxon>
        <taxon>Hexapoda</taxon>
        <taxon>Insecta</taxon>
        <taxon>Pterygota</taxon>
        <taxon>Neoptera</taxon>
        <taxon>Paraneoptera</taxon>
        <taxon>Hemiptera</taxon>
        <taxon>Sternorrhyncha</taxon>
        <taxon>Aphidomorpha</taxon>
        <taxon>Aphidoidea</taxon>
        <taxon>Aphididae</taxon>
        <taxon>Macrosiphini</taxon>
        <taxon>Macrosiphum</taxon>
    </lineage>
</organism>
<name>A0AAV0YC82_9HEMI</name>
<dbReference type="PANTHER" id="PTHR47501:SF5">
    <property type="entry name" value="HAT C-TERMINAL DIMERISATION DOMAIN-CONTAINING PROTEIN"/>
    <property type="match status" value="1"/>
</dbReference>
<feature type="domain" description="HAT C-terminal dimerisation" evidence="2">
    <location>
        <begin position="635"/>
        <end position="689"/>
    </location>
</feature>
<feature type="compositionally biased region" description="Basic residues" evidence="1">
    <location>
        <begin position="1"/>
        <end position="13"/>
    </location>
</feature>
<dbReference type="PANTHER" id="PTHR47501">
    <property type="entry name" value="TRANSPOSASE-RELATED"/>
    <property type="match status" value="1"/>
</dbReference>
<evidence type="ECO:0000313" key="3">
    <source>
        <dbReference type="EMBL" id="CAI6377202.1"/>
    </source>
</evidence>
<dbReference type="AlphaFoldDB" id="A0AAV0YC82"/>
<accession>A0AAV0YC82</accession>
<sequence>MDKFVIKSKKRNHKEIEESEDNLSNAQAQSITAEPKFKYLFGEFYKLVSINGSKLTALCQNCPKVVSGSTSSSGNLLSHIKHKHNSLMTRVNNSRQNKGEKTAQIKMYDVHTKKVSKEKISELVFNYIVDEMRPLVTCEKKSFRNLLLGLTGLNDSSILPNRKHMSKQLSVTYKAYVDMLTTQIETHNYICLTADIWSSNNKSFMGMTCHFIEDTYDRKSYVLGCQRVKGAHNYLNIMEVLTEIMDKFKIDVSKVTHIVTDNASNFGKSFKVFSSSSLPEIQQTSLQCTGNFHEEDDLSSCSSDNEMDSEDSDIEIVEMDSIFSNTKNIEKDNDKMCLPQNMRCCAHTLSLIATCDVSKITDANYVKVSKSTFNKLSSFWNLVSRSTVASDKVFENCGCKFPVPVVTRWNSLFDAAQKIISHKDKLVSTFGELNLTKLKANEWVFLEEFCKIMQPLATSLDKLQSEKKSFLGFVAPTILVLRRLLIQSSTEVKYCKPLSIAIISGLEKRFHFIFDLTTPKSKDFIIASISNPKFKLNWVPVRYKDMCSKLFMDECKIFVLNQSNYNMSVNIDDGESDESDNDFYSSFNKFNPATSSNNSDISDTLDSSESRQLNLINLQVLTYFNSKKKELDLLDDFPNIKQIFLKYNTTLPSSAPVERLFSGAVQVFTARRNRLNDHTFEMLLCCRSNNRY</sequence>
<dbReference type="EMBL" id="CARXXK010001670">
    <property type="protein sequence ID" value="CAI6377202.1"/>
    <property type="molecule type" value="Genomic_DNA"/>
</dbReference>
<dbReference type="Pfam" id="PF05699">
    <property type="entry name" value="Dimer_Tnp_hAT"/>
    <property type="match status" value="1"/>
</dbReference>